<evidence type="ECO:0000313" key="7">
    <source>
        <dbReference type="EMBL" id="GAA1271223.1"/>
    </source>
</evidence>
<dbReference type="EMBL" id="BAAALF010000217">
    <property type="protein sequence ID" value="GAA1271223.1"/>
    <property type="molecule type" value="Genomic_DNA"/>
</dbReference>
<evidence type="ECO:0000256" key="1">
    <source>
        <dbReference type="ARBA" id="ARBA00004370"/>
    </source>
</evidence>
<proteinExistence type="inferred from homology"/>
<keyword evidence="3 6" id="KW-0812">Transmembrane</keyword>
<dbReference type="PROSITE" id="PS51257">
    <property type="entry name" value="PROKAR_LIPOPROTEIN"/>
    <property type="match status" value="1"/>
</dbReference>
<keyword evidence="4 6" id="KW-1133">Transmembrane helix</keyword>
<feature type="transmembrane region" description="Helical" evidence="6">
    <location>
        <begin position="12"/>
        <end position="31"/>
    </location>
</feature>
<accession>A0ABN1X0T8</accession>
<keyword evidence="6" id="KW-1003">Cell membrane</keyword>
<evidence type="ECO:0000256" key="4">
    <source>
        <dbReference type="ARBA" id="ARBA00022989"/>
    </source>
</evidence>
<comment type="caution">
    <text evidence="6">Lacks conserved residue(s) required for the propagation of feature annotation.</text>
</comment>
<name>A0ABN1X0T8_9ACTN</name>
<dbReference type="Proteomes" id="UP001500037">
    <property type="component" value="Unassembled WGS sequence"/>
</dbReference>
<keyword evidence="8" id="KW-1185">Reference proteome</keyword>
<evidence type="ECO:0000256" key="2">
    <source>
        <dbReference type="ARBA" id="ARBA00007165"/>
    </source>
</evidence>
<dbReference type="InterPro" id="IPR045214">
    <property type="entry name" value="Surf1/Surf4"/>
</dbReference>
<dbReference type="PANTHER" id="PTHR23427:SF2">
    <property type="entry name" value="SURFEIT LOCUS PROTEIN 1"/>
    <property type="match status" value="1"/>
</dbReference>
<keyword evidence="5 6" id="KW-0472">Membrane</keyword>
<dbReference type="CDD" id="cd06662">
    <property type="entry name" value="SURF1"/>
    <property type="match status" value="1"/>
</dbReference>
<organism evidence="7 8">
    <name type="scientific">Kitasatospora nipponensis</name>
    <dbReference type="NCBI Taxonomy" id="258049"/>
    <lineage>
        <taxon>Bacteria</taxon>
        <taxon>Bacillati</taxon>
        <taxon>Actinomycetota</taxon>
        <taxon>Actinomycetes</taxon>
        <taxon>Kitasatosporales</taxon>
        <taxon>Streptomycetaceae</taxon>
        <taxon>Kitasatospora</taxon>
    </lineage>
</organism>
<gene>
    <name evidence="7" type="ORF">GCM10009665_69330</name>
</gene>
<comment type="similarity">
    <text evidence="2 6">Belongs to the SURF1 family.</text>
</comment>
<dbReference type="Pfam" id="PF02104">
    <property type="entry name" value="SURF1"/>
    <property type="match status" value="1"/>
</dbReference>
<comment type="caution">
    <text evidence="7">The sequence shown here is derived from an EMBL/GenBank/DDBJ whole genome shotgun (WGS) entry which is preliminary data.</text>
</comment>
<dbReference type="PROSITE" id="PS50895">
    <property type="entry name" value="SURF1"/>
    <property type="match status" value="1"/>
</dbReference>
<evidence type="ECO:0000256" key="3">
    <source>
        <dbReference type="ARBA" id="ARBA00022692"/>
    </source>
</evidence>
<dbReference type="PANTHER" id="PTHR23427">
    <property type="entry name" value="SURFEIT LOCUS PROTEIN"/>
    <property type="match status" value="1"/>
</dbReference>
<comment type="subcellular location">
    <subcellularLocation>
        <location evidence="6">Cell membrane</location>
        <topology evidence="6">Multi-pass membrane protein</topology>
    </subcellularLocation>
    <subcellularLocation>
        <location evidence="1">Membrane</location>
    </subcellularLocation>
</comment>
<evidence type="ECO:0000313" key="8">
    <source>
        <dbReference type="Proteomes" id="UP001500037"/>
    </source>
</evidence>
<reference evidence="7 8" key="1">
    <citation type="journal article" date="2019" name="Int. J. Syst. Evol. Microbiol.">
        <title>The Global Catalogue of Microorganisms (GCM) 10K type strain sequencing project: providing services to taxonomists for standard genome sequencing and annotation.</title>
        <authorList>
            <consortium name="The Broad Institute Genomics Platform"/>
            <consortium name="The Broad Institute Genome Sequencing Center for Infectious Disease"/>
            <person name="Wu L."/>
            <person name="Ma J."/>
        </authorList>
    </citation>
    <scope>NUCLEOTIDE SEQUENCE [LARGE SCALE GENOMIC DNA]</scope>
    <source>
        <strain evidence="7 8">JCM 13004</strain>
    </source>
</reference>
<dbReference type="InterPro" id="IPR002994">
    <property type="entry name" value="Surf1/Shy1"/>
</dbReference>
<sequence length="266" mass="27278">MVGVYRFLLTPRWLGSTVLAVAAIVACLWLGSWQLGRFEDRVGGHQAAAARTAATATTAPGSASPLDTVLTAASPQVSTVTVGHPVSATGTYDSAHQLLVPGRTVDGRQGYYVLTPLRTADGRAVAVVRGWAAGAPGTPPAAPAGQVTVTGRLQAPETSGSDGAVAGGLPVGQLGTISPATLVNLLPYPTYDGWVAADDVPAGLTAVPTAQPAGGDGLTARAFQNLGYTLEWFVFAGFVGFMWFRLARQQAEAARDRALGLDPVLT</sequence>
<protein>
    <recommendedName>
        <fullName evidence="6">SURF1-like protein</fullName>
    </recommendedName>
</protein>
<evidence type="ECO:0000256" key="5">
    <source>
        <dbReference type="ARBA" id="ARBA00023136"/>
    </source>
</evidence>
<evidence type="ECO:0000256" key="6">
    <source>
        <dbReference type="RuleBase" id="RU363076"/>
    </source>
</evidence>